<keyword evidence="2" id="KW-0479">Metal-binding</keyword>
<dbReference type="Pfam" id="PF17780">
    <property type="entry name" value="OCRE"/>
    <property type="match status" value="1"/>
</dbReference>
<dbReference type="GO" id="GO:0008270">
    <property type="term" value="F:zinc ion binding"/>
    <property type="evidence" value="ECO:0007669"/>
    <property type="project" value="UniProtKB-KW"/>
</dbReference>
<proteinExistence type="predicted"/>
<evidence type="ECO:0000256" key="6">
    <source>
        <dbReference type="SAM" id="Coils"/>
    </source>
</evidence>
<dbReference type="InterPro" id="IPR036236">
    <property type="entry name" value="Znf_C2H2_sf"/>
</dbReference>
<evidence type="ECO:0000256" key="4">
    <source>
        <dbReference type="ARBA" id="ARBA00022833"/>
    </source>
</evidence>
<dbReference type="Gene3D" id="3.30.160.60">
    <property type="entry name" value="Classic Zinc Finger"/>
    <property type="match status" value="1"/>
</dbReference>
<dbReference type="SMART" id="SM00451">
    <property type="entry name" value="ZnF_U1"/>
    <property type="match status" value="1"/>
</dbReference>
<keyword evidence="9" id="KW-1185">Reference proteome</keyword>
<keyword evidence="4" id="KW-0862">Zinc</keyword>
<dbReference type="InterPro" id="IPR013085">
    <property type="entry name" value="U1-CZ_Znf_C2H2"/>
</dbReference>
<comment type="caution">
    <text evidence="8">The sequence shown here is derived from an EMBL/GenBank/DDBJ whole genome shotgun (WGS) entry which is preliminary data.</text>
</comment>
<dbReference type="InterPro" id="IPR040023">
    <property type="entry name" value="WBP4"/>
</dbReference>
<dbReference type="PROSITE" id="PS50171">
    <property type="entry name" value="ZF_MATRIN"/>
    <property type="match status" value="1"/>
</dbReference>
<evidence type="ECO:0000256" key="3">
    <source>
        <dbReference type="ARBA" id="ARBA00022771"/>
    </source>
</evidence>
<dbReference type="AlphaFoldDB" id="A0AA39RWJ0"/>
<dbReference type="GO" id="GO:0071011">
    <property type="term" value="C:precatalytic spliceosome"/>
    <property type="evidence" value="ECO:0007669"/>
    <property type="project" value="TreeGrafter"/>
</dbReference>
<dbReference type="Pfam" id="PF06220">
    <property type="entry name" value="zf-U1"/>
    <property type="match status" value="1"/>
</dbReference>
<comment type="subcellular location">
    <subcellularLocation>
        <location evidence="1">Nucleus</location>
    </subcellularLocation>
</comment>
<name>A0AA39RWJ0_ACESA</name>
<keyword evidence="6" id="KW-0175">Coiled coil</keyword>
<protein>
    <recommendedName>
        <fullName evidence="7">Matrin-type domain-containing protein</fullName>
    </recommendedName>
</protein>
<evidence type="ECO:0000259" key="7">
    <source>
        <dbReference type="PROSITE" id="PS50171"/>
    </source>
</evidence>
<evidence type="ECO:0000313" key="8">
    <source>
        <dbReference type="EMBL" id="KAK0581554.1"/>
    </source>
</evidence>
<dbReference type="Proteomes" id="UP001168877">
    <property type="component" value="Unassembled WGS sequence"/>
</dbReference>
<sequence>MTEYWVSQGNKWCDFCKIFISNNPSSIRNHELGQRHRENVTKKLTDMRKDNAAKEKEQKEAARALEQIEAKAKRSYQKDVAKFQEARDSNALALDDQEKWDYDETSGYYYNPSDGLYYDPKSGFYYSDAIGRWVTQEEAYSSVQTSSDSKPKPLLKYPFPTSGAAPAMKNKDSAKSQNGPAPGVVVSASLNPTRSVKGSPSAIAVGKRKREDNKPKQIKKAVFISSINIWGTRKYMFIGHTKEISAHDLYVRICLYNLRSDMVSLTTFFLLLNREFSLGKMCFCTISMKAIPRRQKKLKSISLFSGGFLLPEGFFWNLGQN</sequence>
<evidence type="ECO:0000313" key="9">
    <source>
        <dbReference type="Proteomes" id="UP001168877"/>
    </source>
</evidence>
<dbReference type="InterPro" id="IPR003604">
    <property type="entry name" value="Matrin/U1-like-C_Znf_C2H2"/>
</dbReference>
<feature type="domain" description="Matrin-type" evidence="7">
    <location>
        <begin position="11"/>
        <end position="42"/>
    </location>
</feature>
<reference evidence="8" key="1">
    <citation type="journal article" date="2022" name="Plant J.">
        <title>Strategies of tolerance reflected in two North American maple genomes.</title>
        <authorList>
            <person name="McEvoy S.L."/>
            <person name="Sezen U.U."/>
            <person name="Trouern-Trend A."/>
            <person name="McMahon S.M."/>
            <person name="Schaberg P.G."/>
            <person name="Yang J."/>
            <person name="Wegrzyn J.L."/>
            <person name="Swenson N.G."/>
        </authorList>
    </citation>
    <scope>NUCLEOTIDE SEQUENCE</scope>
    <source>
        <strain evidence="8">NS2018</strain>
    </source>
</reference>
<accession>A0AA39RWJ0</accession>
<evidence type="ECO:0000256" key="2">
    <source>
        <dbReference type="ARBA" id="ARBA00022723"/>
    </source>
</evidence>
<evidence type="ECO:0000256" key="1">
    <source>
        <dbReference type="ARBA" id="ARBA00004123"/>
    </source>
</evidence>
<dbReference type="InterPro" id="IPR041591">
    <property type="entry name" value="OCRE"/>
</dbReference>
<reference evidence="8" key="2">
    <citation type="submission" date="2023-06" db="EMBL/GenBank/DDBJ databases">
        <authorList>
            <person name="Swenson N.G."/>
            <person name="Wegrzyn J.L."/>
            <person name="Mcevoy S.L."/>
        </authorList>
    </citation>
    <scope>NUCLEOTIDE SEQUENCE</scope>
    <source>
        <strain evidence="8">NS2018</strain>
        <tissue evidence="8">Leaf</tissue>
    </source>
</reference>
<dbReference type="InterPro" id="IPR000690">
    <property type="entry name" value="Matrin/U1-C_Znf_C2H2"/>
</dbReference>
<dbReference type="GO" id="GO:0000398">
    <property type="term" value="P:mRNA splicing, via spliceosome"/>
    <property type="evidence" value="ECO:0007669"/>
    <property type="project" value="InterPro"/>
</dbReference>
<feature type="coiled-coil region" evidence="6">
    <location>
        <begin position="37"/>
        <end position="74"/>
    </location>
</feature>
<keyword evidence="5" id="KW-0539">Nucleus</keyword>
<dbReference type="PANTHER" id="PTHR13173">
    <property type="entry name" value="WW DOMAIN BINDING PROTEIN 4"/>
    <property type="match status" value="1"/>
</dbReference>
<organism evidence="8 9">
    <name type="scientific">Acer saccharum</name>
    <name type="common">Sugar maple</name>
    <dbReference type="NCBI Taxonomy" id="4024"/>
    <lineage>
        <taxon>Eukaryota</taxon>
        <taxon>Viridiplantae</taxon>
        <taxon>Streptophyta</taxon>
        <taxon>Embryophyta</taxon>
        <taxon>Tracheophyta</taxon>
        <taxon>Spermatophyta</taxon>
        <taxon>Magnoliopsida</taxon>
        <taxon>eudicotyledons</taxon>
        <taxon>Gunneridae</taxon>
        <taxon>Pentapetalae</taxon>
        <taxon>rosids</taxon>
        <taxon>malvids</taxon>
        <taxon>Sapindales</taxon>
        <taxon>Sapindaceae</taxon>
        <taxon>Hippocastanoideae</taxon>
        <taxon>Acereae</taxon>
        <taxon>Acer</taxon>
    </lineage>
</organism>
<gene>
    <name evidence="8" type="ORF">LWI29_015071</name>
</gene>
<evidence type="ECO:0000256" key="5">
    <source>
        <dbReference type="ARBA" id="ARBA00023242"/>
    </source>
</evidence>
<dbReference type="SUPFAM" id="SSF57667">
    <property type="entry name" value="beta-beta-alpha zinc fingers"/>
    <property type="match status" value="1"/>
</dbReference>
<keyword evidence="3" id="KW-0863">Zinc-finger</keyword>
<dbReference type="EMBL" id="JAUESC010000384">
    <property type="protein sequence ID" value="KAK0581554.1"/>
    <property type="molecule type" value="Genomic_DNA"/>
</dbReference>
<dbReference type="GO" id="GO:0003723">
    <property type="term" value="F:RNA binding"/>
    <property type="evidence" value="ECO:0007669"/>
    <property type="project" value="TreeGrafter"/>
</dbReference>
<dbReference type="PANTHER" id="PTHR13173:SF10">
    <property type="entry name" value="WW DOMAIN-BINDING PROTEIN 4"/>
    <property type="match status" value="1"/>
</dbReference>